<reference evidence="2 3" key="1">
    <citation type="journal article" date="2014" name="Genome Biol. Evol.">
        <title>Genome degeneration and adaptation in a nascent stage of symbiosis.</title>
        <authorList>
            <person name="Oakeson K.F."/>
            <person name="Gil R."/>
            <person name="Clayton A.L."/>
            <person name="Dunn D.M."/>
            <person name="von Niederhausern A.C."/>
            <person name="Hamil C."/>
            <person name="Aoyagi A."/>
            <person name="Duval B."/>
            <person name="Baca A."/>
            <person name="Silva F.J."/>
            <person name="Vallier A."/>
            <person name="Jackson D.G."/>
            <person name="Latorre A."/>
            <person name="Weiss R.B."/>
            <person name="Heddi A."/>
            <person name="Moya A."/>
            <person name="Dale C."/>
        </authorList>
    </citation>
    <scope>NUCLEOTIDE SEQUENCE [LARGE SCALE GENOMIC DNA]</scope>
    <source>
        <strain evidence="2 3">HS1</strain>
    </source>
</reference>
<evidence type="ECO:0000256" key="1">
    <source>
        <dbReference type="SAM" id="MobiDB-lite"/>
    </source>
</evidence>
<organism evidence="2 3">
    <name type="scientific">Sodalis praecaptivus</name>
    <dbReference type="NCBI Taxonomy" id="1239307"/>
    <lineage>
        <taxon>Bacteria</taxon>
        <taxon>Pseudomonadati</taxon>
        <taxon>Pseudomonadota</taxon>
        <taxon>Gammaproteobacteria</taxon>
        <taxon>Enterobacterales</taxon>
        <taxon>Bruguierivoracaceae</taxon>
        <taxon>Sodalis</taxon>
    </lineage>
</organism>
<feature type="compositionally biased region" description="Basic and acidic residues" evidence="1">
    <location>
        <begin position="241"/>
        <end position="266"/>
    </location>
</feature>
<dbReference type="Proteomes" id="UP000019028">
    <property type="component" value="Chromosome"/>
</dbReference>
<evidence type="ECO:0000313" key="2">
    <source>
        <dbReference type="EMBL" id="AHF77188.1"/>
    </source>
</evidence>
<dbReference type="EMBL" id="CP006569">
    <property type="protein sequence ID" value="AHF77188.1"/>
    <property type="molecule type" value="Genomic_DNA"/>
</dbReference>
<dbReference type="RefSeq" id="WP_148296275.1">
    <property type="nucleotide sequence ID" value="NZ_CP006569.1"/>
</dbReference>
<protein>
    <submittedName>
        <fullName evidence="2">Putative cytotoxic necrotizing factor 1</fullName>
    </submittedName>
</protein>
<dbReference type="KEGG" id="sod:Sant_2141"/>
<proteinExistence type="predicted"/>
<name>W0HYG3_9GAMM</name>
<gene>
    <name evidence="2" type="ORF">Sant_2141</name>
</gene>
<dbReference type="HOGENOM" id="CLU_411547_0_0_6"/>
<keyword evidence="3" id="KW-1185">Reference proteome</keyword>
<dbReference type="AlphaFoldDB" id="W0HYG3"/>
<dbReference type="OrthoDB" id="6522604at2"/>
<feature type="region of interest" description="Disordered" evidence="1">
    <location>
        <begin position="234"/>
        <end position="266"/>
    </location>
</feature>
<accession>W0HYG3</accession>
<evidence type="ECO:0000313" key="3">
    <source>
        <dbReference type="Proteomes" id="UP000019028"/>
    </source>
</evidence>
<dbReference type="PATRIC" id="fig|1239307.3.peg.2368"/>
<sequence>MPLTSIPRHNKVVELFNHKLETRLSAKECINSLKTLSPSPPFSRGWHNDKISSLNNLQNVSFAKDNLKDHFYLNLFLRALLLSSLVGVREISALENKNTALRHALPGTGALGHGNRIIHVAGNNNLTMEPIRNKRGNQCGEIEREKIKRQKKVARKHARENARNIRRNARKEVRETIRTHENMASSNTNLLEGLSPVVNTGLGAGKGAIAGGAAGAGAIVGGIGGAITGGLLSQNGNSNSEKQKLEGNHPHDKDEASLGDDNKQSVRKTQDINDNILIGHPLQNGQLMDVNQPGNENIPAIPVDVSHIPMLARFMPPLKYFDFLYNGNKIDAIGDIEDAIRLFYQTEHFHMHSFYDKIDTIPEEYEFLREIAPQLKIHVEAAKNYVRSALHRFKQAIEVYEDVNDRSKIILVHKTRNGYIVDYFSRILNTQDTSIINQALERFYNALITMRNFFNNKMGKFIFASAKRNDVRNPVHNENGPMGFVMSNDQEQRVIIMADQFSPQYLKTTKPQITALHETSHHAVATRDFVLSPTTTVAGDALDFVEAMQEALFDEIQVQGEKTTINFDLFFMQAYGNVIGDIPVTAPQIKEMAKRDPILRANIMMDNADFLARMIFDIGQGIAYDSGVSLRTKRNAQSDREIQKMMLSKTVFFLCNRINADYRRSLP</sequence>